<dbReference type="Pfam" id="PF10609">
    <property type="entry name" value="ParA"/>
    <property type="match status" value="1"/>
</dbReference>
<evidence type="ECO:0000259" key="9">
    <source>
        <dbReference type="Pfam" id="PF01883"/>
    </source>
</evidence>
<comment type="similarity">
    <text evidence="1">In the N-terminal section; belongs to the MIP18 family.</text>
</comment>
<dbReference type="InterPro" id="IPR044304">
    <property type="entry name" value="NUBPL-like"/>
</dbReference>
<dbReference type="SUPFAM" id="SSF117916">
    <property type="entry name" value="Fe-S cluster assembly (FSCA) domain-like"/>
    <property type="match status" value="1"/>
</dbReference>
<comment type="subunit">
    <text evidence="8">Homodimer.</text>
</comment>
<evidence type="ECO:0000256" key="6">
    <source>
        <dbReference type="ARBA" id="ARBA00023004"/>
    </source>
</evidence>
<keyword evidence="5 8" id="KW-0067">ATP-binding</keyword>
<evidence type="ECO:0000256" key="7">
    <source>
        <dbReference type="ARBA" id="ARBA00023014"/>
    </source>
</evidence>
<keyword evidence="6 8" id="KW-0408">Iron</keyword>
<protein>
    <recommendedName>
        <fullName evidence="8">Iron-sulfur cluster carrier protein</fullName>
    </recommendedName>
</protein>
<keyword evidence="7 8" id="KW-0411">Iron-sulfur</keyword>
<evidence type="ECO:0000256" key="2">
    <source>
        <dbReference type="ARBA" id="ARBA00008205"/>
    </source>
</evidence>
<evidence type="ECO:0000256" key="4">
    <source>
        <dbReference type="ARBA" id="ARBA00022741"/>
    </source>
</evidence>
<accession>A0ABP8QFX4</accession>
<keyword evidence="8" id="KW-0378">Hydrolase</keyword>
<dbReference type="HAMAP" id="MF_02040">
    <property type="entry name" value="Mrp_NBP35"/>
    <property type="match status" value="1"/>
</dbReference>
<dbReference type="GO" id="GO:0005524">
    <property type="term" value="F:ATP binding"/>
    <property type="evidence" value="ECO:0007669"/>
    <property type="project" value="UniProtKB-KW"/>
</dbReference>
<comment type="similarity">
    <text evidence="8">Belongs to the Mrp/NBP35 ATP-binding proteins family.</text>
</comment>
<evidence type="ECO:0000256" key="8">
    <source>
        <dbReference type="HAMAP-Rule" id="MF_02040"/>
    </source>
</evidence>
<dbReference type="InterPro" id="IPR027417">
    <property type="entry name" value="P-loop_NTPase"/>
</dbReference>
<reference evidence="11" key="1">
    <citation type="journal article" date="2019" name="Int. J. Syst. Evol. Microbiol.">
        <title>The Global Catalogue of Microorganisms (GCM) 10K type strain sequencing project: providing services to taxonomists for standard genome sequencing and annotation.</title>
        <authorList>
            <consortium name="The Broad Institute Genomics Platform"/>
            <consortium name="The Broad Institute Genome Sequencing Center for Infectious Disease"/>
            <person name="Wu L."/>
            <person name="Ma J."/>
        </authorList>
    </citation>
    <scope>NUCLEOTIDE SEQUENCE [LARGE SCALE GENOMIC DNA]</scope>
    <source>
        <strain evidence="11">JCM 17933</strain>
    </source>
</reference>
<keyword evidence="4 8" id="KW-0547">Nucleotide-binding</keyword>
<name>A0ABP8QFX4_9ACTN</name>
<evidence type="ECO:0000256" key="1">
    <source>
        <dbReference type="ARBA" id="ARBA00007352"/>
    </source>
</evidence>
<dbReference type="CDD" id="cd02037">
    <property type="entry name" value="Mrp_NBP35"/>
    <property type="match status" value="1"/>
</dbReference>
<dbReference type="SUPFAM" id="SSF52540">
    <property type="entry name" value="P-loop containing nucleoside triphosphate hydrolases"/>
    <property type="match status" value="1"/>
</dbReference>
<dbReference type="Pfam" id="PF01883">
    <property type="entry name" value="FeS_assembly_P"/>
    <property type="match status" value="1"/>
</dbReference>
<dbReference type="InterPro" id="IPR000808">
    <property type="entry name" value="Mrp-like_CS"/>
</dbReference>
<evidence type="ECO:0000313" key="11">
    <source>
        <dbReference type="Proteomes" id="UP001500503"/>
    </source>
</evidence>
<dbReference type="PANTHER" id="PTHR42961">
    <property type="entry name" value="IRON-SULFUR PROTEIN NUBPL"/>
    <property type="match status" value="1"/>
</dbReference>
<dbReference type="Proteomes" id="UP001500503">
    <property type="component" value="Unassembled WGS sequence"/>
</dbReference>
<dbReference type="PANTHER" id="PTHR42961:SF2">
    <property type="entry name" value="IRON-SULFUR PROTEIN NUBPL"/>
    <property type="match status" value="1"/>
</dbReference>
<dbReference type="InterPro" id="IPR034904">
    <property type="entry name" value="FSCA_dom_sf"/>
</dbReference>
<evidence type="ECO:0000313" key="10">
    <source>
        <dbReference type="EMBL" id="GAA4501533.1"/>
    </source>
</evidence>
<feature type="domain" description="MIP18 family-like" evidence="9">
    <location>
        <begin position="7"/>
        <end position="78"/>
    </location>
</feature>
<organism evidence="10 11">
    <name type="scientific">Actinoallomurus oryzae</name>
    <dbReference type="NCBI Taxonomy" id="502180"/>
    <lineage>
        <taxon>Bacteria</taxon>
        <taxon>Bacillati</taxon>
        <taxon>Actinomycetota</taxon>
        <taxon>Actinomycetes</taxon>
        <taxon>Streptosporangiales</taxon>
        <taxon>Thermomonosporaceae</taxon>
        <taxon>Actinoallomurus</taxon>
    </lineage>
</organism>
<evidence type="ECO:0000256" key="3">
    <source>
        <dbReference type="ARBA" id="ARBA00022723"/>
    </source>
</evidence>
<sequence>MSECERSIHTALASVDDPEIHRPITELGMVGGVRVGKRGRVSVRLLLTTSGCPLRERLRADVEAAVRGLPGIRHVDVEFATMTARQRAELGERVRAQFGGVRGVLNDRPAVYAVASGKGGVGKSTVTANLAVALARTGKRVGVLDADVWGHSIPLLFGVDRAPVALGGAMLPVEAHGVRLMSTGFFVSDDEPLIWRGPMLHKALQQFLDDVHWGELDVLLVDLPPGTGDIAISLLELVPDAQVVVVTTPQPAAQQVARSAGRMAADLGIAIAGVVENMSQFACACGRHTPLFGAGGGTALADGLGVSLLGRVPLDVELRESGDIGVPVVAGRPDAPSASALRDIAGSLPESRKSLIGVSLPLQAL</sequence>
<dbReference type="EMBL" id="BAABHF010000026">
    <property type="protein sequence ID" value="GAA4501533.1"/>
    <property type="molecule type" value="Genomic_DNA"/>
</dbReference>
<dbReference type="Gene3D" id="3.40.50.300">
    <property type="entry name" value="P-loop containing nucleotide triphosphate hydrolases"/>
    <property type="match status" value="1"/>
</dbReference>
<gene>
    <name evidence="10" type="ORF">GCM10023191_051710</name>
</gene>
<dbReference type="InterPro" id="IPR002744">
    <property type="entry name" value="MIP18-like"/>
</dbReference>
<dbReference type="InterPro" id="IPR019591">
    <property type="entry name" value="Mrp/NBP35_ATP-bd"/>
</dbReference>
<keyword evidence="11" id="KW-1185">Reference proteome</keyword>
<dbReference type="Gene3D" id="3.30.300.130">
    <property type="entry name" value="Fe-S cluster assembly (FSCA)"/>
    <property type="match status" value="1"/>
</dbReference>
<comment type="similarity">
    <text evidence="2">In the C-terminal section; belongs to the Mrp/NBP35 ATP-binding proteins family.</text>
</comment>
<evidence type="ECO:0000256" key="5">
    <source>
        <dbReference type="ARBA" id="ARBA00022840"/>
    </source>
</evidence>
<dbReference type="PROSITE" id="PS01215">
    <property type="entry name" value="MRP"/>
    <property type="match status" value="1"/>
</dbReference>
<feature type="binding site" evidence="8">
    <location>
        <begin position="117"/>
        <end position="124"/>
    </location>
    <ligand>
        <name>ATP</name>
        <dbReference type="ChEBI" id="CHEBI:30616"/>
    </ligand>
</feature>
<proteinExistence type="inferred from homology"/>
<dbReference type="RefSeq" id="WP_345468289.1">
    <property type="nucleotide sequence ID" value="NZ_BAABHF010000026.1"/>
</dbReference>
<dbReference type="InterPro" id="IPR033756">
    <property type="entry name" value="YlxH/NBP35"/>
</dbReference>
<comment type="caution">
    <text evidence="10">The sequence shown here is derived from an EMBL/GenBank/DDBJ whole genome shotgun (WGS) entry which is preliminary data.</text>
</comment>
<comment type="function">
    <text evidence="8">Binds and transfers iron-sulfur (Fe-S) clusters to target apoproteins. Can hydrolyze ATP.</text>
</comment>
<keyword evidence="3 8" id="KW-0479">Metal-binding</keyword>